<gene>
    <name evidence="2" type="ORF">SAMN05444955_12148</name>
</gene>
<feature type="transmembrane region" description="Helical" evidence="1">
    <location>
        <begin position="144"/>
        <end position="162"/>
    </location>
</feature>
<dbReference type="OrthoDB" id="946604at2"/>
<evidence type="ECO:0000313" key="3">
    <source>
        <dbReference type="Proteomes" id="UP000199695"/>
    </source>
</evidence>
<dbReference type="Proteomes" id="UP000199695">
    <property type="component" value="Unassembled WGS sequence"/>
</dbReference>
<protein>
    <submittedName>
        <fullName evidence="2">Uncharacterized protein</fullName>
    </submittedName>
</protein>
<sequence>MKSNSTIEMKFWGICMIIAPLIGSISVFFWENGEYGVNGGLLTIISSVFWIPAFMGLFGMLKNKMPYYANMGLFIAIYGCVSGALFGFTDIYDAIFHISHDESLQAFTQYPLHLSMSLYWAGPLFPLSLAIVAVVLIWKREVPVWAGILLAAGALLFPVSRIPRLELVAHATNLLLLIPLVCIGWTLWNKKRLPGTE</sequence>
<name>A0A1H8J4Z6_9BACL</name>
<keyword evidence="1" id="KW-1133">Transmembrane helix</keyword>
<organism evidence="2 3">
    <name type="scientific">Lihuaxuella thermophila</name>
    <dbReference type="NCBI Taxonomy" id="1173111"/>
    <lineage>
        <taxon>Bacteria</taxon>
        <taxon>Bacillati</taxon>
        <taxon>Bacillota</taxon>
        <taxon>Bacilli</taxon>
        <taxon>Bacillales</taxon>
        <taxon>Thermoactinomycetaceae</taxon>
        <taxon>Lihuaxuella</taxon>
    </lineage>
</organism>
<feature type="transmembrane region" description="Helical" evidence="1">
    <location>
        <begin position="73"/>
        <end position="98"/>
    </location>
</feature>
<dbReference type="RefSeq" id="WP_089972998.1">
    <property type="nucleotide sequence ID" value="NZ_FOCQ01000021.1"/>
</dbReference>
<reference evidence="2 3" key="1">
    <citation type="submission" date="2016-10" db="EMBL/GenBank/DDBJ databases">
        <authorList>
            <person name="de Groot N.N."/>
        </authorList>
    </citation>
    <scope>NUCLEOTIDE SEQUENCE [LARGE SCALE GENOMIC DNA]</scope>
    <source>
        <strain evidence="2 3">DSM 46701</strain>
    </source>
</reference>
<proteinExistence type="predicted"/>
<evidence type="ECO:0000256" key="1">
    <source>
        <dbReference type="SAM" id="Phobius"/>
    </source>
</evidence>
<keyword evidence="1" id="KW-0812">Transmembrane</keyword>
<feature type="transmembrane region" description="Helical" evidence="1">
    <location>
        <begin position="168"/>
        <end position="188"/>
    </location>
</feature>
<dbReference type="STRING" id="1173111.SAMN05444955_12148"/>
<dbReference type="EMBL" id="FOCQ01000021">
    <property type="protein sequence ID" value="SEN75525.1"/>
    <property type="molecule type" value="Genomic_DNA"/>
</dbReference>
<keyword evidence="1" id="KW-0472">Membrane</keyword>
<accession>A0A1H8J4Z6</accession>
<dbReference type="AlphaFoldDB" id="A0A1H8J4Z6"/>
<keyword evidence="3" id="KW-1185">Reference proteome</keyword>
<feature type="transmembrane region" description="Helical" evidence="1">
    <location>
        <begin position="118"/>
        <end position="137"/>
    </location>
</feature>
<feature type="transmembrane region" description="Helical" evidence="1">
    <location>
        <begin position="12"/>
        <end position="30"/>
    </location>
</feature>
<evidence type="ECO:0000313" key="2">
    <source>
        <dbReference type="EMBL" id="SEN75525.1"/>
    </source>
</evidence>
<feature type="transmembrane region" description="Helical" evidence="1">
    <location>
        <begin position="42"/>
        <end position="61"/>
    </location>
</feature>